<feature type="region of interest" description="Disordered" evidence="1">
    <location>
        <begin position="79"/>
        <end position="120"/>
    </location>
</feature>
<dbReference type="HOGENOM" id="CLU_2052060_0_0_1"/>
<gene>
    <name evidence="2" type="primary">Dsim\GD13497</name>
    <name evidence="2" type="ORF">Dsim_GD13497</name>
</gene>
<evidence type="ECO:0000313" key="2">
    <source>
        <dbReference type="EMBL" id="EDX08755.1"/>
    </source>
</evidence>
<accession>B4QLW9</accession>
<protein>
    <submittedName>
        <fullName evidence="2">GD13497</fullName>
    </submittedName>
</protein>
<name>B4QLW9_DROSI</name>
<evidence type="ECO:0000313" key="3">
    <source>
        <dbReference type="Proteomes" id="UP000000304"/>
    </source>
</evidence>
<reference evidence="2 3" key="1">
    <citation type="journal article" date="2007" name="Nature">
        <title>Evolution of genes and genomes on the Drosophila phylogeny.</title>
        <authorList>
            <consortium name="Drosophila 12 Genomes Consortium"/>
            <person name="Clark A.G."/>
            <person name="Eisen M.B."/>
            <person name="Smith D.R."/>
            <person name="Bergman C.M."/>
            <person name="Oliver B."/>
            <person name="Markow T.A."/>
            <person name="Kaufman T.C."/>
            <person name="Kellis M."/>
            <person name="Gelbart W."/>
            <person name="Iyer V.N."/>
            <person name="Pollard D.A."/>
            <person name="Sackton T.B."/>
            <person name="Larracuente A.M."/>
            <person name="Singh N.D."/>
            <person name="Abad J.P."/>
            <person name="Abt D.N."/>
            <person name="Adryan B."/>
            <person name="Aguade M."/>
            <person name="Akashi H."/>
            <person name="Anderson W.W."/>
            <person name="Aquadro C.F."/>
            <person name="Ardell D.H."/>
            <person name="Arguello R."/>
            <person name="Artieri C.G."/>
            <person name="Barbash D.A."/>
            <person name="Barker D."/>
            <person name="Barsanti P."/>
            <person name="Batterham P."/>
            <person name="Batzoglou S."/>
            <person name="Begun D."/>
            <person name="Bhutkar A."/>
            <person name="Blanco E."/>
            <person name="Bosak S.A."/>
            <person name="Bradley R.K."/>
            <person name="Brand A.D."/>
            <person name="Brent M.R."/>
            <person name="Brooks A.N."/>
            <person name="Brown R.H."/>
            <person name="Butlin R.K."/>
            <person name="Caggese C."/>
            <person name="Calvi B.R."/>
            <person name="Bernardo de Carvalho A."/>
            <person name="Caspi A."/>
            <person name="Castrezana S."/>
            <person name="Celniker S.E."/>
            <person name="Chang J.L."/>
            <person name="Chapple C."/>
            <person name="Chatterji S."/>
            <person name="Chinwalla A."/>
            <person name="Civetta A."/>
            <person name="Clifton S.W."/>
            <person name="Comeron J.M."/>
            <person name="Costello J.C."/>
            <person name="Coyne J.A."/>
            <person name="Daub J."/>
            <person name="David R.G."/>
            <person name="Delcher A.L."/>
            <person name="Delehaunty K."/>
            <person name="Do C.B."/>
            <person name="Ebling H."/>
            <person name="Edwards K."/>
            <person name="Eickbush T."/>
            <person name="Evans J.D."/>
            <person name="Filipski A."/>
            <person name="Findeiss S."/>
            <person name="Freyhult E."/>
            <person name="Fulton L."/>
            <person name="Fulton R."/>
            <person name="Garcia A.C."/>
            <person name="Gardiner A."/>
            <person name="Garfield D.A."/>
            <person name="Garvin B.E."/>
            <person name="Gibson G."/>
            <person name="Gilbert D."/>
            <person name="Gnerre S."/>
            <person name="Godfrey J."/>
            <person name="Good R."/>
            <person name="Gotea V."/>
            <person name="Gravely B."/>
            <person name="Greenberg A.J."/>
            <person name="Griffiths-Jones S."/>
            <person name="Gross S."/>
            <person name="Guigo R."/>
            <person name="Gustafson E.A."/>
            <person name="Haerty W."/>
            <person name="Hahn M.W."/>
            <person name="Halligan D.L."/>
            <person name="Halpern A.L."/>
            <person name="Halter G.M."/>
            <person name="Han M.V."/>
            <person name="Heger A."/>
            <person name="Hillier L."/>
            <person name="Hinrichs A.S."/>
            <person name="Holmes I."/>
            <person name="Hoskins R.A."/>
            <person name="Hubisz M.J."/>
            <person name="Hultmark D."/>
            <person name="Huntley M.A."/>
            <person name="Jaffe D.B."/>
            <person name="Jagadeeshan S."/>
            <person name="Jeck W.R."/>
            <person name="Johnson J."/>
            <person name="Jones C.D."/>
            <person name="Jordan W.C."/>
            <person name="Karpen G.H."/>
            <person name="Kataoka E."/>
            <person name="Keightley P.D."/>
            <person name="Kheradpour P."/>
            <person name="Kirkness E.F."/>
            <person name="Koerich L.B."/>
            <person name="Kristiansen K."/>
            <person name="Kudrna D."/>
            <person name="Kulathinal R.J."/>
            <person name="Kumar S."/>
            <person name="Kwok R."/>
            <person name="Lander E."/>
            <person name="Langley C.H."/>
            <person name="Lapoint R."/>
            <person name="Lazzaro B.P."/>
            <person name="Lee S.J."/>
            <person name="Levesque L."/>
            <person name="Li R."/>
            <person name="Lin C.F."/>
            <person name="Lin M.F."/>
            <person name="Lindblad-Toh K."/>
            <person name="Llopart A."/>
            <person name="Long M."/>
            <person name="Low L."/>
            <person name="Lozovsky E."/>
            <person name="Lu J."/>
            <person name="Luo M."/>
            <person name="Machado C.A."/>
            <person name="Makalowski W."/>
            <person name="Marzo M."/>
            <person name="Matsuda M."/>
            <person name="Matzkin L."/>
            <person name="McAllister B."/>
            <person name="McBride C.S."/>
            <person name="McKernan B."/>
            <person name="McKernan K."/>
            <person name="Mendez-Lago M."/>
            <person name="Minx P."/>
            <person name="Mollenhauer M.U."/>
            <person name="Montooth K."/>
            <person name="Mount S.M."/>
            <person name="Mu X."/>
            <person name="Myers E."/>
            <person name="Negre B."/>
            <person name="Newfeld S."/>
            <person name="Nielsen R."/>
            <person name="Noor M.A."/>
            <person name="O'Grady P."/>
            <person name="Pachter L."/>
            <person name="Papaceit M."/>
            <person name="Parisi M.J."/>
            <person name="Parisi M."/>
            <person name="Parts L."/>
            <person name="Pedersen J.S."/>
            <person name="Pesole G."/>
            <person name="Phillippy A.M."/>
            <person name="Ponting C.P."/>
            <person name="Pop M."/>
            <person name="Porcelli D."/>
            <person name="Powell J.R."/>
            <person name="Prohaska S."/>
            <person name="Pruitt K."/>
            <person name="Puig M."/>
            <person name="Quesneville H."/>
            <person name="Ram K.R."/>
            <person name="Rand D."/>
            <person name="Rasmussen M.D."/>
            <person name="Reed L.K."/>
            <person name="Reenan R."/>
            <person name="Reily A."/>
            <person name="Remington K.A."/>
            <person name="Rieger T.T."/>
            <person name="Ritchie M.G."/>
            <person name="Robin C."/>
            <person name="Rogers Y.H."/>
            <person name="Rohde C."/>
            <person name="Rozas J."/>
            <person name="Rubenfield M.J."/>
            <person name="Ruiz A."/>
            <person name="Russo S."/>
            <person name="Salzberg S.L."/>
            <person name="Sanchez-Gracia A."/>
            <person name="Saranga D.J."/>
            <person name="Sato H."/>
            <person name="Schaeffer S.W."/>
            <person name="Schatz M.C."/>
            <person name="Schlenke T."/>
            <person name="Schwartz R."/>
            <person name="Segarra C."/>
            <person name="Singh R.S."/>
            <person name="Sirot L."/>
            <person name="Sirota M."/>
            <person name="Sisneros N.B."/>
            <person name="Smith C.D."/>
            <person name="Smith T.F."/>
            <person name="Spieth J."/>
            <person name="Stage D.E."/>
            <person name="Stark A."/>
            <person name="Stephan W."/>
            <person name="Strausberg R.L."/>
            <person name="Strempel S."/>
            <person name="Sturgill D."/>
            <person name="Sutton G."/>
            <person name="Sutton G.G."/>
            <person name="Tao W."/>
            <person name="Teichmann S."/>
            <person name="Tobari Y.N."/>
            <person name="Tomimura Y."/>
            <person name="Tsolas J.M."/>
            <person name="Valente V.L."/>
            <person name="Venter E."/>
            <person name="Venter J.C."/>
            <person name="Vicario S."/>
            <person name="Vieira F.G."/>
            <person name="Vilella A.J."/>
            <person name="Villasante A."/>
            <person name="Walenz B."/>
            <person name="Wang J."/>
            <person name="Wasserman M."/>
            <person name="Watts T."/>
            <person name="Wilson D."/>
            <person name="Wilson R.K."/>
            <person name="Wing R.A."/>
            <person name="Wolfner M.F."/>
            <person name="Wong A."/>
            <person name="Wong G.K."/>
            <person name="Wu C.I."/>
            <person name="Wu G."/>
            <person name="Yamamoto D."/>
            <person name="Yang H.P."/>
            <person name="Yang S.P."/>
            <person name="Yorke J.A."/>
            <person name="Yoshida K."/>
            <person name="Zdobnov E."/>
            <person name="Zhang P."/>
            <person name="Zhang Y."/>
            <person name="Zimin A.V."/>
            <person name="Baldwin J."/>
            <person name="Abdouelleil A."/>
            <person name="Abdulkadir J."/>
            <person name="Abebe A."/>
            <person name="Abera B."/>
            <person name="Abreu J."/>
            <person name="Acer S.C."/>
            <person name="Aftuck L."/>
            <person name="Alexander A."/>
            <person name="An P."/>
            <person name="Anderson E."/>
            <person name="Anderson S."/>
            <person name="Arachi H."/>
            <person name="Azer M."/>
            <person name="Bachantsang P."/>
            <person name="Barry A."/>
            <person name="Bayul T."/>
            <person name="Berlin A."/>
            <person name="Bessette D."/>
            <person name="Bloom T."/>
            <person name="Blye J."/>
            <person name="Boguslavskiy L."/>
            <person name="Bonnet C."/>
            <person name="Boukhgalter B."/>
            <person name="Bourzgui I."/>
            <person name="Brown A."/>
            <person name="Cahill P."/>
            <person name="Channer S."/>
            <person name="Cheshatsang Y."/>
            <person name="Chuda L."/>
            <person name="Citroen M."/>
            <person name="Collymore A."/>
            <person name="Cooke P."/>
            <person name="Costello M."/>
            <person name="D'Aco K."/>
            <person name="Daza R."/>
            <person name="De Haan G."/>
            <person name="DeGray S."/>
            <person name="DeMaso C."/>
            <person name="Dhargay N."/>
            <person name="Dooley K."/>
            <person name="Dooley E."/>
            <person name="Doricent M."/>
            <person name="Dorje P."/>
            <person name="Dorjee K."/>
            <person name="Dupes A."/>
            <person name="Elong R."/>
            <person name="Falk J."/>
            <person name="Farina A."/>
            <person name="Faro S."/>
            <person name="Ferguson D."/>
            <person name="Fisher S."/>
            <person name="Foley C.D."/>
            <person name="Franke A."/>
            <person name="Friedrich D."/>
            <person name="Gadbois L."/>
            <person name="Gearin G."/>
            <person name="Gearin C.R."/>
            <person name="Giannoukos G."/>
            <person name="Goode T."/>
            <person name="Graham J."/>
            <person name="Grandbois E."/>
            <person name="Grewal S."/>
            <person name="Gyaltsen K."/>
            <person name="Hafez N."/>
            <person name="Hagos B."/>
            <person name="Hall J."/>
            <person name="Henson C."/>
            <person name="Hollinger A."/>
            <person name="Honan T."/>
            <person name="Huard M.D."/>
            <person name="Hughes L."/>
            <person name="Hurhula B."/>
            <person name="Husby M.E."/>
            <person name="Kamat A."/>
            <person name="Kanga B."/>
            <person name="Kashin S."/>
            <person name="Khazanovich D."/>
            <person name="Kisner P."/>
            <person name="Lance K."/>
            <person name="Lara M."/>
            <person name="Lee W."/>
            <person name="Lennon N."/>
            <person name="Letendre F."/>
            <person name="LeVine R."/>
            <person name="Lipovsky A."/>
            <person name="Liu X."/>
            <person name="Liu J."/>
            <person name="Liu S."/>
            <person name="Lokyitsang T."/>
            <person name="Lokyitsang Y."/>
            <person name="Lubonja R."/>
            <person name="Lui A."/>
            <person name="MacDonald P."/>
            <person name="Magnisalis V."/>
            <person name="Maru K."/>
            <person name="Matthews C."/>
            <person name="McCusker W."/>
            <person name="McDonough S."/>
            <person name="Mehta T."/>
            <person name="Meldrim J."/>
            <person name="Meneus L."/>
            <person name="Mihai O."/>
            <person name="Mihalev A."/>
            <person name="Mihova T."/>
            <person name="Mittelman R."/>
            <person name="Mlenga V."/>
            <person name="Montmayeur A."/>
            <person name="Mulrain L."/>
            <person name="Navidi A."/>
            <person name="Naylor J."/>
            <person name="Negash T."/>
            <person name="Nguyen T."/>
            <person name="Nguyen N."/>
            <person name="Nicol R."/>
            <person name="Norbu C."/>
            <person name="Norbu N."/>
            <person name="Novod N."/>
            <person name="O'Neill B."/>
            <person name="Osman S."/>
            <person name="Markiewicz E."/>
            <person name="Oyono O.L."/>
            <person name="Patti C."/>
            <person name="Phunkhang P."/>
            <person name="Pierre F."/>
            <person name="Priest M."/>
            <person name="Raghuraman S."/>
            <person name="Rege F."/>
            <person name="Reyes R."/>
            <person name="Rise C."/>
            <person name="Rogov P."/>
            <person name="Ross K."/>
            <person name="Ryan E."/>
            <person name="Settipalli S."/>
            <person name="Shea T."/>
            <person name="Sherpa N."/>
            <person name="Shi L."/>
            <person name="Shih D."/>
            <person name="Sparrow T."/>
            <person name="Spaulding J."/>
            <person name="Stalker J."/>
            <person name="Stange-Thomann N."/>
            <person name="Stavropoulos S."/>
            <person name="Stone C."/>
            <person name="Strader C."/>
            <person name="Tesfaye S."/>
            <person name="Thomson T."/>
            <person name="Thoulutsang Y."/>
            <person name="Thoulutsang D."/>
            <person name="Topham K."/>
            <person name="Topping I."/>
            <person name="Tsamla T."/>
            <person name="Vassiliev H."/>
            <person name="Vo A."/>
            <person name="Wangchuk T."/>
            <person name="Wangdi T."/>
            <person name="Weiand M."/>
            <person name="Wilkinson J."/>
            <person name="Wilson A."/>
            <person name="Yadav S."/>
            <person name="Young G."/>
            <person name="Yu Q."/>
            <person name="Zembek L."/>
            <person name="Zhong D."/>
            <person name="Zimmer A."/>
            <person name="Zwirko Z."/>
            <person name="Jaffe D.B."/>
            <person name="Alvarez P."/>
            <person name="Brockman W."/>
            <person name="Butler J."/>
            <person name="Chin C."/>
            <person name="Gnerre S."/>
            <person name="Grabherr M."/>
            <person name="Kleber M."/>
            <person name="Mauceli E."/>
            <person name="MacCallum I."/>
        </authorList>
    </citation>
    <scope>NUCLEOTIDE SEQUENCE [LARGE SCALE GENOMIC DNA]</scope>
    <source>
        <strain evidence="3">white501</strain>
    </source>
</reference>
<dbReference type="AlphaFoldDB" id="B4QLW9"/>
<dbReference type="EMBL" id="CM000363">
    <property type="protein sequence ID" value="EDX08755.1"/>
    <property type="molecule type" value="Genomic_DNA"/>
</dbReference>
<keyword evidence="3" id="KW-1185">Reference proteome</keyword>
<sequence>MLPLDEMRDAATAVAVAAWMPAGCRSAVVHVSRRRGTAVGDSDSDATADASCFFVGDAAESKDNYFGCFCARLQLQQQQQPQLRQSHPKRDQAAPGYKHSHGTDLCRKPPPATHPNNVLS</sequence>
<dbReference type="Proteomes" id="UP000000304">
    <property type="component" value="Chromosome 3L"/>
</dbReference>
<evidence type="ECO:0000256" key="1">
    <source>
        <dbReference type="SAM" id="MobiDB-lite"/>
    </source>
</evidence>
<proteinExistence type="predicted"/>
<organism evidence="2 3">
    <name type="scientific">Drosophila simulans</name>
    <name type="common">Fruit fly</name>
    <dbReference type="NCBI Taxonomy" id="7240"/>
    <lineage>
        <taxon>Eukaryota</taxon>
        <taxon>Metazoa</taxon>
        <taxon>Ecdysozoa</taxon>
        <taxon>Arthropoda</taxon>
        <taxon>Hexapoda</taxon>
        <taxon>Insecta</taxon>
        <taxon>Pterygota</taxon>
        <taxon>Neoptera</taxon>
        <taxon>Endopterygota</taxon>
        <taxon>Diptera</taxon>
        <taxon>Brachycera</taxon>
        <taxon>Muscomorpha</taxon>
        <taxon>Ephydroidea</taxon>
        <taxon>Drosophilidae</taxon>
        <taxon>Drosophila</taxon>
        <taxon>Sophophora</taxon>
    </lineage>
</organism>